<dbReference type="PROSITE" id="PS51257">
    <property type="entry name" value="PROKAR_LIPOPROTEIN"/>
    <property type="match status" value="1"/>
</dbReference>
<evidence type="ECO:0008006" key="4">
    <source>
        <dbReference type="Google" id="ProtNLM"/>
    </source>
</evidence>
<organism evidence="2 3">
    <name type="scientific">Noviherbaspirillum humi</name>
    <dbReference type="NCBI Taxonomy" id="1688639"/>
    <lineage>
        <taxon>Bacteria</taxon>
        <taxon>Pseudomonadati</taxon>
        <taxon>Pseudomonadota</taxon>
        <taxon>Betaproteobacteria</taxon>
        <taxon>Burkholderiales</taxon>
        <taxon>Oxalobacteraceae</taxon>
        <taxon>Noviherbaspirillum</taxon>
    </lineage>
</organism>
<keyword evidence="3" id="KW-1185">Reference proteome</keyword>
<dbReference type="EMBL" id="FZOT01000002">
    <property type="protein sequence ID" value="SNS28908.1"/>
    <property type="molecule type" value="Genomic_DNA"/>
</dbReference>
<feature type="signal peptide" evidence="1">
    <location>
        <begin position="1"/>
        <end position="26"/>
    </location>
</feature>
<dbReference type="AlphaFoldDB" id="A0A239DA10"/>
<name>A0A239DA10_9BURK</name>
<gene>
    <name evidence="2" type="ORF">SAMN06265795_10267</name>
</gene>
<evidence type="ECO:0000313" key="3">
    <source>
        <dbReference type="Proteomes" id="UP000198284"/>
    </source>
</evidence>
<dbReference type="OrthoDB" id="58809at2"/>
<evidence type="ECO:0000256" key="1">
    <source>
        <dbReference type="SAM" id="SignalP"/>
    </source>
</evidence>
<sequence>MALCIGRIQRQGLAILFCLTLGCAKAAQPGFQIGIVNAQTEAALASAVERADDVSLAFLVVTRIKAVDDACSDELYLERRALLEKSRHPIALVSAGSDWSECQSDSGRGLAVERLTRLRELFHGDDFIPAIALNPVRQSATARFRSFAENMRWERDGLLFATLHLPAPNNNFRAEAGRNSEFEDRLVANQDWLHRLAAHARLKKAKAIVVFSDGNPLATPPKTAFKRDGYQEVRRQMETLAAGFSGKVLLVHAQAGSDESTGKIFWRGNLGALSVGPGWTRLKVTPGQPVPFMMESPPGPMKAGSHR</sequence>
<proteinExistence type="predicted"/>
<dbReference type="Proteomes" id="UP000198284">
    <property type="component" value="Unassembled WGS sequence"/>
</dbReference>
<feature type="chain" id="PRO_5013257974" description="Transmembrane protein" evidence="1">
    <location>
        <begin position="27"/>
        <end position="307"/>
    </location>
</feature>
<evidence type="ECO:0000313" key="2">
    <source>
        <dbReference type="EMBL" id="SNS28908.1"/>
    </source>
</evidence>
<keyword evidence="1" id="KW-0732">Signal</keyword>
<reference evidence="2 3" key="1">
    <citation type="submission" date="2017-06" db="EMBL/GenBank/DDBJ databases">
        <authorList>
            <person name="Kim H.J."/>
            <person name="Triplett B.A."/>
        </authorList>
    </citation>
    <scope>NUCLEOTIDE SEQUENCE [LARGE SCALE GENOMIC DNA]</scope>
    <source>
        <strain evidence="2 3">U15</strain>
    </source>
</reference>
<accession>A0A239DA10</accession>
<protein>
    <recommendedName>
        <fullName evidence="4">Transmembrane protein</fullName>
    </recommendedName>
</protein>
<dbReference type="RefSeq" id="WP_089397957.1">
    <property type="nucleotide sequence ID" value="NZ_FZOT01000002.1"/>
</dbReference>